<dbReference type="EMBL" id="JABEYB010000022">
    <property type="protein sequence ID" value="NNU78364.1"/>
    <property type="molecule type" value="Genomic_DNA"/>
</dbReference>
<proteinExistence type="predicted"/>
<dbReference type="Proteomes" id="UP000531659">
    <property type="component" value="Unassembled WGS sequence"/>
</dbReference>
<reference evidence="1 2" key="1">
    <citation type="submission" date="2020-05" db="EMBL/GenBank/DDBJ databases">
        <title>Complete genome of Clostridium estertheticum subspecies estertheticum, isolated from Vacuum packed lamb meat from New Zealand imported to Switzerland.</title>
        <authorList>
            <person name="Wambui J."/>
            <person name="Stevens M.J.A."/>
            <person name="Stephan R."/>
        </authorList>
    </citation>
    <scope>NUCLEOTIDE SEQUENCE [LARGE SCALE GENOMIC DNA]</scope>
    <source>
        <strain evidence="1 2">CEST001</strain>
    </source>
</reference>
<protein>
    <submittedName>
        <fullName evidence="1">Uncharacterized protein</fullName>
    </submittedName>
</protein>
<name>A0A7Y3T303_9CLOT</name>
<organism evidence="1 2">
    <name type="scientific">Clostridium estertheticum</name>
    <dbReference type="NCBI Taxonomy" id="238834"/>
    <lineage>
        <taxon>Bacteria</taxon>
        <taxon>Bacillati</taxon>
        <taxon>Bacillota</taxon>
        <taxon>Clostridia</taxon>
        <taxon>Eubacteriales</taxon>
        <taxon>Clostridiaceae</taxon>
        <taxon>Clostridium</taxon>
    </lineage>
</organism>
<accession>A0A7Y3T303</accession>
<sequence>MDSVYSTIDFYSNLKLKYKEYLKPEIVSIVMIQSKEAVYLESIEIEITKGGFEKQIVRRINLDFIADDEVDEDFFNPKDTIENNVRKFIDEFSPCSISNTTDLFHDEACEKIIKKYKTFGIDR</sequence>
<dbReference type="GeneID" id="83592397"/>
<dbReference type="AlphaFoldDB" id="A0A7Y3T303"/>
<evidence type="ECO:0000313" key="2">
    <source>
        <dbReference type="Proteomes" id="UP000531659"/>
    </source>
</evidence>
<dbReference type="RefSeq" id="WP_171298934.1">
    <property type="nucleotide sequence ID" value="NZ_CP077615.1"/>
</dbReference>
<comment type="caution">
    <text evidence="1">The sequence shown here is derived from an EMBL/GenBank/DDBJ whole genome shotgun (WGS) entry which is preliminary data.</text>
</comment>
<evidence type="ECO:0000313" key="1">
    <source>
        <dbReference type="EMBL" id="NNU78364.1"/>
    </source>
</evidence>
<gene>
    <name evidence="1" type="ORF">HLQ16_20845</name>
</gene>